<organism evidence="1 2">
    <name type="scientific">Akanthomyces muscarius</name>
    <name type="common">Entomopathogenic fungus</name>
    <name type="synonym">Lecanicillium muscarium</name>
    <dbReference type="NCBI Taxonomy" id="2231603"/>
    <lineage>
        <taxon>Eukaryota</taxon>
        <taxon>Fungi</taxon>
        <taxon>Dikarya</taxon>
        <taxon>Ascomycota</taxon>
        <taxon>Pezizomycotina</taxon>
        <taxon>Sordariomycetes</taxon>
        <taxon>Hypocreomycetidae</taxon>
        <taxon>Hypocreales</taxon>
        <taxon>Cordycipitaceae</taxon>
        <taxon>Akanthomyces</taxon>
    </lineage>
</organism>
<accession>A0A9W8UIX2</accession>
<reference evidence="1" key="1">
    <citation type="journal article" date="2023" name="Access Microbiol">
        <title>De-novo genome assembly for Akanthomyces muscarius, a biocontrol agent of insect agricultural pests.</title>
        <authorList>
            <person name="Erdos Z."/>
            <person name="Studholme D.J."/>
            <person name="Raymond B."/>
            <person name="Sharma M."/>
        </authorList>
    </citation>
    <scope>NUCLEOTIDE SEQUENCE</scope>
    <source>
        <strain evidence="1">Ve6</strain>
    </source>
</reference>
<comment type="caution">
    <text evidence="1">The sequence shown here is derived from an EMBL/GenBank/DDBJ whole genome shotgun (WGS) entry which is preliminary data.</text>
</comment>
<dbReference type="RefSeq" id="XP_056052917.1">
    <property type="nucleotide sequence ID" value="XM_056201135.1"/>
</dbReference>
<dbReference type="EMBL" id="JAJHUN010000009">
    <property type="protein sequence ID" value="KAJ4151203.1"/>
    <property type="molecule type" value="Genomic_DNA"/>
</dbReference>
<protein>
    <submittedName>
        <fullName evidence="1">Uncharacterized protein</fullName>
    </submittedName>
</protein>
<evidence type="ECO:0000313" key="2">
    <source>
        <dbReference type="Proteomes" id="UP001144673"/>
    </source>
</evidence>
<name>A0A9W8UIX2_AKAMU</name>
<proteinExistence type="predicted"/>
<dbReference type="KEGG" id="amus:LMH87_011917"/>
<dbReference type="AlphaFoldDB" id="A0A9W8UIX2"/>
<keyword evidence="2" id="KW-1185">Reference proteome</keyword>
<dbReference type="Proteomes" id="UP001144673">
    <property type="component" value="Chromosome 4"/>
</dbReference>
<sequence>MTEEANLGRHTLRDFRSFIFSWPYLLEAQRQPASLQQTKVTKQQTNMAKRRYLLHDLFRGPEPFEGSIVPTNSTIVALTLLSKCATTIYSCGPSRSPRLESYSSRHCHCCTTSIESNVDTRRMQRPPRRFQVFSTRLRLGRIAYVMPDTKLPAERVTSRILQLPTHPLDFRLPNLESWWLYCSNLAEYSPP</sequence>
<gene>
    <name evidence="1" type="ORF">LMH87_011917</name>
</gene>
<evidence type="ECO:0000313" key="1">
    <source>
        <dbReference type="EMBL" id="KAJ4151203.1"/>
    </source>
</evidence>
<dbReference type="GeneID" id="80899076"/>